<sequence length="242" mass="26921">MQLPKMKTPVSRCDELAAYSTRMMSKFPSNPVLTQLATRLDDARTALVAIQAAYQTAVRTALPTRVDVKYADIAADRCVRRLQKKAEHRDGKRGGPTAAMIMPKGSAVITRLRGESQVKAMIDLEADVTAAVPGWSEAPTLLTEVVQHREDYQGALSDRTSARQTARAQRALRDAEKARFLKVYEEVARTVQAQFPGDREMQDLFFDEVRRRSVTQAADSDDDPLDEDDDELECPPSVSAPR</sequence>
<feature type="compositionally biased region" description="Acidic residues" evidence="1">
    <location>
        <begin position="219"/>
        <end position="233"/>
    </location>
</feature>
<dbReference type="AlphaFoldDB" id="A0A0K1EEV7"/>
<reference evidence="2 3" key="1">
    <citation type="submission" date="2015-07" db="EMBL/GenBank/DDBJ databases">
        <title>Genome analysis of myxobacterium Chondromyces crocatus Cm c5 reveals a high potential for natural compound synthesis and the genetic basis for the loss of fruiting body formation.</title>
        <authorList>
            <person name="Zaburannyi N."/>
            <person name="Bunk B."/>
            <person name="Maier J."/>
            <person name="Overmann J."/>
            <person name="Mueller R."/>
        </authorList>
    </citation>
    <scope>NUCLEOTIDE SEQUENCE [LARGE SCALE GENOMIC DNA]</scope>
    <source>
        <strain evidence="2 3">Cm c5</strain>
    </source>
</reference>
<dbReference type="OrthoDB" id="5508782at2"/>
<keyword evidence="3" id="KW-1185">Reference proteome</keyword>
<organism evidence="2 3">
    <name type="scientific">Chondromyces crocatus</name>
    <dbReference type="NCBI Taxonomy" id="52"/>
    <lineage>
        <taxon>Bacteria</taxon>
        <taxon>Pseudomonadati</taxon>
        <taxon>Myxococcota</taxon>
        <taxon>Polyangia</taxon>
        <taxon>Polyangiales</taxon>
        <taxon>Polyangiaceae</taxon>
        <taxon>Chondromyces</taxon>
    </lineage>
</organism>
<dbReference type="EMBL" id="CP012159">
    <property type="protein sequence ID" value="AKT39222.1"/>
    <property type="molecule type" value="Genomic_DNA"/>
</dbReference>
<gene>
    <name evidence="2" type="ORF">CMC5_033710</name>
</gene>
<evidence type="ECO:0000313" key="2">
    <source>
        <dbReference type="EMBL" id="AKT39222.1"/>
    </source>
</evidence>
<dbReference type="KEGG" id="ccro:CMC5_033710"/>
<evidence type="ECO:0000313" key="3">
    <source>
        <dbReference type="Proteomes" id="UP000067626"/>
    </source>
</evidence>
<accession>A0A0K1EEV7</accession>
<dbReference type="Proteomes" id="UP000067626">
    <property type="component" value="Chromosome"/>
</dbReference>
<protein>
    <submittedName>
        <fullName evidence="2">Uncharacterized protein</fullName>
    </submittedName>
</protein>
<dbReference type="RefSeq" id="WP_156338649.1">
    <property type="nucleotide sequence ID" value="NZ_CP012159.1"/>
</dbReference>
<name>A0A0K1EEV7_CHOCO</name>
<feature type="region of interest" description="Disordered" evidence="1">
    <location>
        <begin position="213"/>
        <end position="242"/>
    </location>
</feature>
<evidence type="ECO:0000256" key="1">
    <source>
        <dbReference type="SAM" id="MobiDB-lite"/>
    </source>
</evidence>
<proteinExistence type="predicted"/>